<dbReference type="InterPro" id="IPR001680">
    <property type="entry name" value="WD40_rpt"/>
</dbReference>
<gene>
    <name evidence="6 7 8 9 10 11" type="primary">LOC106070554</name>
</gene>
<dbReference type="SMART" id="SM00320">
    <property type="entry name" value="WD40"/>
    <property type="match status" value="4"/>
</dbReference>
<dbReference type="InterPro" id="IPR019775">
    <property type="entry name" value="WD40_repeat_CS"/>
</dbReference>
<evidence type="ECO:0000256" key="4">
    <source>
        <dbReference type="SAM" id="MobiDB-lite"/>
    </source>
</evidence>
<sequence>MEKSELDIFVKHKQQEVHERAKQCWDTLRQSVLSVKKVLEEADVKDVTLTHGIYRDRKLNHHQMIHQVMYIPEHKEYLSCDGHNFHLFQEDGIKKDVVKCEIKLNRFVYCNQTDQYVVWNHGEEDLFLMTKEFMIISQSVAIGSVTIGLYNEKTGELVTIGPHFISSWIFRYRAKYLTPRKTIRTTFGEENMFAAVVLEDTASKSQKMYCAVGTGLVVYNLFSGLEVCRRTELHTQPITALSFFNPLKYVITGAKDGCIKVWDINWKVLMVFVGHSKEINFLKIYPHETCFISASLDCTMRVWSMETCDEIDKTIISEPISGIGTEMNSDIFYTFTGKRVDLWRIHHLYQMHTNIGYRVNRIKVTDHVTYPKRALLLCRDSSARIVCPCNGKVITTLLLQPSDGLVDAVYAIAEKTVFALLASGEIVKARTNCNPCQVVSRWKCNNITEQCSNLLVYEYIVDPTGDSDVWSKAKDLTKNGRGQKNIHSNKNRTLLLGGRKDGYICVIDWMTGEVTFKIEAHSGKSVLSIISNTKLNQIISAGMDNIIKVWRLFPFAEEALTPLMSFYCAHTPVHMTAIKTTLGVAFQDPSTATFSVVLYSLSDNSRNDHRPDDDHMDVITGFTSCARMKIYASCSMDGTIRIWSHTNSLIRILKVNSLPHSLSFCSSKGDLLVGINNHLFYIHHKQYLPKYYLRKQVCMKFLPIQNEDSIEYDENRLKALDKNDVKRLKNAHAAFTFPQYFDILSPEEEEAMLKEKQVREKAYGLLEIRDNELCQIRDGTLIAHNKPKATKKTRNKAFKEYMKIYYNKEKPKLPEEESIKEAVIRTLNQELKDYEGIEAEEEKYRAETPPVGFFPELAQKYQELPSLSTDHACLPSVINGYLPNSVLLKILFPPPKAQEEEKDKKPYQPPKLTRKQLAEIQSLNPRKPLQVDEDEIAPDPPTRNVTFASDELLTQVLEIDNSDEDKKEEDKDGEMEEESAETKTPVVSSTQGSRTVTDLSGSQASAQGRLKHNLRQQLKKKKSISFSKDLDSSDDEDDQTLAAPKSSLMSKFQEIMDKPPPPKEKKESEKDVVGEEAFVAVKSSPLPTNSAKHQSPVPLKPVTKLVSRPRPTPVPVTPRSPTPAPTPPPPPTPLPGFIRQFVGTDWFNKYFPNCTEKTMPKPWTADHFTNMIVKLLTIAEWLHKISVTEAIVSVHSSEGLSDTVINTVTKSLLSVLNHHANSPSCSVAEQKDFILAALRAIVALASRDKDVIAELVVQFLDGDEVIRAAVVEVMINLGLQDPHKQFQKELDSWNIWNLDEKTRRSDLHEMASQWLDRWMSAYKLKIQDTVEKLKSGHSLQGRLSTFDTSRRTSTMPSDRSTVTTLPVGAQKRVSGRVSTTSFNSITVTLDNIQGSSIMESVTYIDAVTFFCEMMTDRELEALKRGDVSSRGTTEVLAQPKNTVLVLPKISHKPALVRLGQMHTSVCHADRETSLNSNYGFLPIRTKGRQQVPGEIRGFVSHINLPMKPLLLQPFTSNLGEGVDLFDKPLLITLKSSQKYFLPSSSYVPHKDDHIISVR</sequence>
<dbReference type="PROSITE" id="PS50294">
    <property type="entry name" value="WD_REPEATS_REGION"/>
    <property type="match status" value="2"/>
</dbReference>
<dbReference type="SUPFAM" id="SSF50998">
    <property type="entry name" value="Quinoprotein alcohol dehydrogenase-like"/>
    <property type="match status" value="1"/>
</dbReference>
<dbReference type="PROSITE" id="PS50082">
    <property type="entry name" value="WD_REPEATS_2"/>
    <property type="match status" value="2"/>
</dbReference>
<dbReference type="GeneID" id="106070554"/>
<dbReference type="PANTHER" id="PTHR45532">
    <property type="entry name" value="WD REPEAT-CONTAINING PROTEIN 97"/>
    <property type="match status" value="1"/>
</dbReference>
<feature type="repeat" description="WD" evidence="3">
    <location>
        <begin position="231"/>
        <end position="265"/>
    </location>
</feature>
<evidence type="ECO:0000313" key="7">
    <source>
        <dbReference type="RefSeq" id="XP_055890871.1"/>
    </source>
</evidence>
<reference evidence="6 7" key="1">
    <citation type="submission" date="2025-04" db="UniProtKB">
        <authorList>
            <consortium name="RefSeq"/>
        </authorList>
    </citation>
    <scope>IDENTIFICATION</scope>
</reference>
<feature type="compositionally biased region" description="Pro residues" evidence="4">
    <location>
        <begin position="1110"/>
        <end position="1134"/>
    </location>
</feature>
<evidence type="ECO:0000256" key="1">
    <source>
        <dbReference type="ARBA" id="ARBA00022574"/>
    </source>
</evidence>
<dbReference type="RefSeq" id="XP_055890871.1">
    <property type="nucleotide sequence ID" value="XM_056034896.1"/>
</dbReference>
<dbReference type="RefSeq" id="XP_055890875.1">
    <property type="nucleotide sequence ID" value="XM_056034900.1"/>
</dbReference>
<evidence type="ECO:0000256" key="3">
    <source>
        <dbReference type="PROSITE-ProRule" id="PRU00221"/>
    </source>
</evidence>
<evidence type="ECO:0000313" key="5">
    <source>
        <dbReference type="Proteomes" id="UP001165740"/>
    </source>
</evidence>
<dbReference type="InterPro" id="IPR015943">
    <property type="entry name" value="WD40/YVTN_repeat-like_dom_sf"/>
</dbReference>
<dbReference type="OMA" id="TWFKELF"/>
<dbReference type="RefSeq" id="XP_055890873.1">
    <property type="nucleotide sequence ID" value="XM_056034898.1"/>
</dbReference>
<evidence type="ECO:0000256" key="2">
    <source>
        <dbReference type="ARBA" id="ARBA00022737"/>
    </source>
</evidence>
<keyword evidence="5" id="KW-1185">Reference proteome</keyword>
<proteinExistence type="predicted"/>
<feature type="region of interest" description="Disordered" evidence="4">
    <location>
        <begin position="920"/>
        <end position="1134"/>
    </location>
</feature>
<keyword evidence="2" id="KW-0677">Repeat</keyword>
<dbReference type="Gene3D" id="2.130.10.10">
    <property type="entry name" value="YVTN repeat-like/Quinoprotein amine dehydrogenase"/>
    <property type="match status" value="2"/>
</dbReference>
<dbReference type="PANTHER" id="PTHR45532:SF1">
    <property type="entry name" value="WD REPEAT-CONTAINING PROTEIN 97"/>
    <property type="match status" value="1"/>
</dbReference>
<feature type="compositionally biased region" description="Basic residues" evidence="4">
    <location>
        <begin position="1009"/>
        <end position="1023"/>
    </location>
</feature>
<organism evidence="5 6">
    <name type="scientific">Biomphalaria glabrata</name>
    <name type="common">Bloodfluke planorb</name>
    <name type="synonym">Freshwater snail</name>
    <dbReference type="NCBI Taxonomy" id="6526"/>
    <lineage>
        <taxon>Eukaryota</taxon>
        <taxon>Metazoa</taxon>
        <taxon>Spiralia</taxon>
        <taxon>Lophotrochozoa</taxon>
        <taxon>Mollusca</taxon>
        <taxon>Gastropoda</taxon>
        <taxon>Heterobranchia</taxon>
        <taxon>Euthyneura</taxon>
        <taxon>Panpulmonata</taxon>
        <taxon>Hygrophila</taxon>
        <taxon>Lymnaeoidea</taxon>
        <taxon>Planorbidae</taxon>
        <taxon>Biomphalaria</taxon>
    </lineage>
</organism>
<dbReference type="InterPro" id="IPR011047">
    <property type="entry name" value="Quinoprotein_ADH-like_sf"/>
</dbReference>
<evidence type="ECO:0000313" key="9">
    <source>
        <dbReference type="RefSeq" id="XP_055890873.1"/>
    </source>
</evidence>
<evidence type="ECO:0000313" key="11">
    <source>
        <dbReference type="RefSeq" id="XP_055890875.1"/>
    </source>
</evidence>
<evidence type="ECO:0000313" key="8">
    <source>
        <dbReference type="RefSeq" id="XP_055890872.1"/>
    </source>
</evidence>
<feature type="repeat" description="WD" evidence="3">
    <location>
        <begin position="272"/>
        <end position="313"/>
    </location>
</feature>
<evidence type="ECO:0000313" key="10">
    <source>
        <dbReference type="RefSeq" id="XP_055890874.1"/>
    </source>
</evidence>
<name>A0A9W3AUI2_BIOGL</name>
<keyword evidence="1 3" id="KW-0853">WD repeat</keyword>
<feature type="compositionally biased region" description="Basic and acidic residues" evidence="4">
    <location>
        <begin position="1054"/>
        <end position="1073"/>
    </location>
</feature>
<dbReference type="PROSITE" id="PS00678">
    <property type="entry name" value="WD_REPEATS_1"/>
    <property type="match status" value="1"/>
</dbReference>
<dbReference type="Pfam" id="PF00400">
    <property type="entry name" value="WD40"/>
    <property type="match status" value="4"/>
</dbReference>
<dbReference type="RefSeq" id="XP_055890874.1">
    <property type="nucleotide sequence ID" value="XM_056034899.1"/>
</dbReference>
<evidence type="ECO:0000313" key="6">
    <source>
        <dbReference type="RefSeq" id="XP_055890870.1"/>
    </source>
</evidence>
<dbReference type="RefSeq" id="XP_055890870.1">
    <property type="nucleotide sequence ID" value="XM_056034895.1"/>
</dbReference>
<dbReference type="RefSeq" id="XP_055890872.1">
    <property type="nucleotide sequence ID" value="XM_056034897.1"/>
</dbReference>
<dbReference type="Proteomes" id="UP001165740">
    <property type="component" value="Chromosome 7"/>
</dbReference>
<feature type="compositionally biased region" description="Polar residues" evidence="4">
    <location>
        <begin position="985"/>
        <end position="1006"/>
    </location>
</feature>
<dbReference type="OrthoDB" id="6262491at2759"/>
<accession>A0A9W3AUI2</accession>
<protein>
    <submittedName>
        <fullName evidence="6 7">WD repeat-containing protein 97-like</fullName>
    </submittedName>
</protein>